<evidence type="ECO:0000313" key="1">
    <source>
        <dbReference type="EMBL" id="MFC3145301.1"/>
    </source>
</evidence>
<dbReference type="Proteomes" id="UP001595632">
    <property type="component" value="Unassembled WGS sequence"/>
</dbReference>
<keyword evidence="2" id="KW-1185">Reference proteome</keyword>
<reference evidence="2" key="1">
    <citation type="journal article" date="2019" name="Int. J. Syst. Evol. Microbiol.">
        <title>The Global Catalogue of Microorganisms (GCM) 10K type strain sequencing project: providing services to taxonomists for standard genome sequencing and annotation.</title>
        <authorList>
            <consortium name="The Broad Institute Genomics Platform"/>
            <consortium name="The Broad Institute Genome Sequencing Center for Infectious Disease"/>
            <person name="Wu L."/>
            <person name="Ma J."/>
        </authorList>
    </citation>
    <scope>NUCLEOTIDE SEQUENCE [LARGE SCALE GENOMIC DNA]</scope>
    <source>
        <strain evidence="2">KCTC 52366</strain>
    </source>
</reference>
<dbReference type="RefSeq" id="WP_275635145.1">
    <property type="nucleotide sequence ID" value="NZ_JARGYD010000020.1"/>
</dbReference>
<dbReference type="Pfam" id="PF06199">
    <property type="entry name" value="Phage_tail_2"/>
    <property type="match status" value="1"/>
</dbReference>
<evidence type="ECO:0000313" key="2">
    <source>
        <dbReference type="Proteomes" id="UP001595632"/>
    </source>
</evidence>
<dbReference type="InterPro" id="IPR011855">
    <property type="entry name" value="Phgtail_TP901_1"/>
</dbReference>
<organism evidence="1 2">
    <name type="scientific">Psychromarinibacter halotolerans</name>
    <dbReference type="NCBI Taxonomy" id="1775175"/>
    <lineage>
        <taxon>Bacteria</taxon>
        <taxon>Pseudomonadati</taxon>
        <taxon>Pseudomonadota</taxon>
        <taxon>Alphaproteobacteria</taxon>
        <taxon>Rhodobacterales</taxon>
        <taxon>Paracoccaceae</taxon>
        <taxon>Psychromarinibacter</taxon>
    </lineage>
</organism>
<sequence>MTTATTTSYNEMVLEVEFDPVGAAGVYSKICGMTGVTINRTPNITETPVPDCDDESLPHNIEKDVASISVTVSATGVWAAARKHELLDWFYSAGKLNCRLRDVQAEQNGASGDIYAEYGPAVIGISNERPADKGRITASIELQFDGTPQRLTVA</sequence>
<accession>A0ABV7H0R5</accession>
<gene>
    <name evidence="1" type="ORF">ACFOGP_21455</name>
</gene>
<dbReference type="EMBL" id="JBHRTB010000010">
    <property type="protein sequence ID" value="MFC3145301.1"/>
    <property type="molecule type" value="Genomic_DNA"/>
</dbReference>
<proteinExistence type="predicted"/>
<name>A0ABV7H0R5_9RHOB</name>
<comment type="caution">
    <text evidence="1">The sequence shown here is derived from an EMBL/GenBank/DDBJ whole genome shotgun (WGS) entry which is preliminary data.</text>
</comment>
<protein>
    <submittedName>
        <fullName evidence="1">Phage tail tube protein</fullName>
    </submittedName>
</protein>